<accession>A0A917HX59</accession>
<gene>
    <name evidence="1" type="ORF">GCM10007415_31300</name>
</gene>
<organism evidence="1 2">
    <name type="scientific">Parapedobacter pyrenivorans</name>
    <dbReference type="NCBI Taxonomy" id="1305674"/>
    <lineage>
        <taxon>Bacteria</taxon>
        <taxon>Pseudomonadati</taxon>
        <taxon>Bacteroidota</taxon>
        <taxon>Sphingobacteriia</taxon>
        <taxon>Sphingobacteriales</taxon>
        <taxon>Sphingobacteriaceae</taxon>
        <taxon>Parapedobacter</taxon>
    </lineage>
</organism>
<keyword evidence="2" id="KW-1185">Reference proteome</keyword>
<proteinExistence type="predicted"/>
<evidence type="ECO:0000313" key="1">
    <source>
        <dbReference type="EMBL" id="GGG94002.1"/>
    </source>
</evidence>
<dbReference type="InterPro" id="IPR046233">
    <property type="entry name" value="DUF6266"/>
</dbReference>
<comment type="caution">
    <text evidence="1">The sequence shown here is derived from an EMBL/GenBank/DDBJ whole genome shotgun (WGS) entry which is preliminary data.</text>
</comment>
<reference evidence="1" key="2">
    <citation type="submission" date="2020-09" db="EMBL/GenBank/DDBJ databases">
        <authorList>
            <person name="Sun Q."/>
            <person name="Zhou Y."/>
        </authorList>
    </citation>
    <scope>NUCLEOTIDE SEQUENCE</scope>
    <source>
        <strain evidence="1">CGMCC 1.12195</strain>
    </source>
</reference>
<name>A0A917HX59_9SPHI</name>
<reference evidence="1" key="1">
    <citation type="journal article" date="2014" name="Int. J. Syst. Evol. Microbiol.">
        <title>Complete genome sequence of Corynebacterium casei LMG S-19264T (=DSM 44701T), isolated from a smear-ripened cheese.</title>
        <authorList>
            <consortium name="US DOE Joint Genome Institute (JGI-PGF)"/>
            <person name="Walter F."/>
            <person name="Albersmeier A."/>
            <person name="Kalinowski J."/>
            <person name="Ruckert C."/>
        </authorList>
    </citation>
    <scope>NUCLEOTIDE SEQUENCE</scope>
    <source>
        <strain evidence="1">CGMCC 1.12195</strain>
    </source>
</reference>
<dbReference type="EMBL" id="BMER01000003">
    <property type="protein sequence ID" value="GGG94002.1"/>
    <property type="molecule type" value="Genomic_DNA"/>
</dbReference>
<dbReference type="Proteomes" id="UP000660862">
    <property type="component" value="Unassembled WGS sequence"/>
</dbReference>
<dbReference type="Pfam" id="PF19781">
    <property type="entry name" value="DUF6266"/>
    <property type="match status" value="1"/>
</dbReference>
<dbReference type="AlphaFoldDB" id="A0A917HX59"/>
<dbReference type="RefSeq" id="WP_188507010.1">
    <property type="nucleotide sequence ID" value="NZ_BMER01000003.1"/>
</dbReference>
<protein>
    <submittedName>
        <fullName evidence="1">Uncharacterized protein</fullName>
    </submittedName>
</protein>
<evidence type="ECO:0000313" key="2">
    <source>
        <dbReference type="Proteomes" id="UP000660862"/>
    </source>
</evidence>
<sequence>MARLLDLLMFSGTVGDVVGCKGPHGFYIRSRPRRSDKAPSPKQQEARGKLSLAMGFLKPLKEMIYMGFAGAHGTRSKTTAMNAAASHLLNYAMEGEFPDITVNPAAVRLSRGTLMQLPDAVLEQTGSEITVTWLPFVSPFSGHADDCVMVACYNLQERSVTVGKAVRSDGLATLDLSELPVDSTSLIYVCVADRDLKRFSNSQFLGRVDMGFSLHRS</sequence>